<gene>
    <name evidence="2" type="ORF">SDC9_187183</name>
</gene>
<evidence type="ECO:0000256" key="1">
    <source>
        <dbReference type="SAM" id="Phobius"/>
    </source>
</evidence>
<keyword evidence="1" id="KW-0472">Membrane</keyword>
<name>A0A645HKV4_9ZZZZ</name>
<accession>A0A645HKV4</accession>
<keyword evidence="1" id="KW-0812">Transmembrane</keyword>
<feature type="transmembrane region" description="Helical" evidence="1">
    <location>
        <begin position="39"/>
        <end position="65"/>
    </location>
</feature>
<proteinExistence type="predicted"/>
<keyword evidence="1" id="KW-1133">Transmembrane helix</keyword>
<comment type="caution">
    <text evidence="2">The sequence shown here is derived from an EMBL/GenBank/DDBJ whole genome shotgun (WGS) entry which is preliminary data.</text>
</comment>
<dbReference type="EMBL" id="VSSQ01095587">
    <property type="protein sequence ID" value="MPN39655.1"/>
    <property type="molecule type" value="Genomic_DNA"/>
</dbReference>
<protein>
    <submittedName>
        <fullName evidence="2">Uncharacterized protein</fullName>
    </submittedName>
</protein>
<evidence type="ECO:0000313" key="2">
    <source>
        <dbReference type="EMBL" id="MPN39655.1"/>
    </source>
</evidence>
<reference evidence="2" key="1">
    <citation type="submission" date="2019-08" db="EMBL/GenBank/DDBJ databases">
        <authorList>
            <person name="Kucharzyk K."/>
            <person name="Murdoch R.W."/>
            <person name="Higgins S."/>
            <person name="Loffler F."/>
        </authorList>
    </citation>
    <scope>NUCLEOTIDE SEQUENCE</scope>
</reference>
<organism evidence="2">
    <name type="scientific">bioreactor metagenome</name>
    <dbReference type="NCBI Taxonomy" id="1076179"/>
    <lineage>
        <taxon>unclassified sequences</taxon>
        <taxon>metagenomes</taxon>
        <taxon>ecological metagenomes</taxon>
    </lineage>
</organism>
<dbReference type="AlphaFoldDB" id="A0A645HKV4"/>
<sequence>MSLASAAESCASSSAVNTIGVGRLVRSISVALGLLVPTLLLTMMVTFRAMMLGASTFNVVSVIVLRMEELIRFSN</sequence>